<dbReference type="SUPFAM" id="SSF50022">
    <property type="entry name" value="ISP domain"/>
    <property type="match status" value="1"/>
</dbReference>
<feature type="domain" description="Rieske" evidence="5">
    <location>
        <begin position="14"/>
        <end position="120"/>
    </location>
</feature>
<evidence type="ECO:0000313" key="7">
    <source>
        <dbReference type="Proteomes" id="UP001379945"/>
    </source>
</evidence>
<dbReference type="PANTHER" id="PTHR40261:SF1">
    <property type="entry name" value="RIESKE DOMAIN-CONTAINING PROTEIN"/>
    <property type="match status" value="1"/>
</dbReference>
<protein>
    <submittedName>
        <fullName evidence="6">Rieske 2Fe-2S domain-containing protein</fullName>
    </submittedName>
</protein>
<keyword evidence="4" id="KW-0411">Iron-sulfur</keyword>
<accession>A0ABU9C0C2</accession>
<keyword evidence="2" id="KW-0479">Metal-binding</keyword>
<gene>
    <name evidence="6" type="ORF">AACH00_01750</name>
</gene>
<name>A0ABU9C0C2_9BURK</name>
<evidence type="ECO:0000259" key="5">
    <source>
        <dbReference type="PROSITE" id="PS51296"/>
    </source>
</evidence>
<dbReference type="EMBL" id="JBBUTI010000001">
    <property type="protein sequence ID" value="MEK8045066.1"/>
    <property type="molecule type" value="Genomic_DNA"/>
</dbReference>
<evidence type="ECO:0000256" key="4">
    <source>
        <dbReference type="ARBA" id="ARBA00023014"/>
    </source>
</evidence>
<dbReference type="InterPro" id="IPR017941">
    <property type="entry name" value="Rieske_2Fe-2S"/>
</dbReference>
<evidence type="ECO:0000256" key="2">
    <source>
        <dbReference type="ARBA" id="ARBA00022723"/>
    </source>
</evidence>
<comment type="caution">
    <text evidence="6">The sequence shown here is derived from an EMBL/GenBank/DDBJ whole genome shotgun (WGS) entry which is preliminary data.</text>
</comment>
<dbReference type="Proteomes" id="UP001379945">
    <property type="component" value="Unassembled WGS sequence"/>
</dbReference>
<keyword evidence="3" id="KW-0408">Iron</keyword>
<evidence type="ECO:0000313" key="6">
    <source>
        <dbReference type="EMBL" id="MEK8045066.1"/>
    </source>
</evidence>
<reference evidence="6 7" key="1">
    <citation type="submission" date="2024-04" db="EMBL/GenBank/DDBJ databases">
        <title>Novel species of the genus Ideonella isolated from streams.</title>
        <authorList>
            <person name="Lu H."/>
        </authorList>
    </citation>
    <scope>NUCLEOTIDE SEQUENCE [LARGE SCALE GENOMIC DNA]</scope>
    <source>
        <strain evidence="6 7">LYT19W</strain>
    </source>
</reference>
<dbReference type="InterPro" id="IPR036922">
    <property type="entry name" value="Rieske_2Fe-2S_sf"/>
</dbReference>
<dbReference type="Pfam" id="PF00355">
    <property type="entry name" value="Rieske"/>
    <property type="match status" value="1"/>
</dbReference>
<dbReference type="PANTHER" id="PTHR40261">
    <property type="match status" value="1"/>
</dbReference>
<evidence type="ECO:0000256" key="3">
    <source>
        <dbReference type="ARBA" id="ARBA00023004"/>
    </source>
</evidence>
<dbReference type="RefSeq" id="WP_341397214.1">
    <property type="nucleotide sequence ID" value="NZ_JBBUTI010000001.1"/>
</dbReference>
<keyword evidence="1" id="KW-0001">2Fe-2S</keyword>
<organism evidence="6 7">
    <name type="scientific">Ideonella margarita</name>
    <dbReference type="NCBI Taxonomy" id="2984191"/>
    <lineage>
        <taxon>Bacteria</taxon>
        <taxon>Pseudomonadati</taxon>
        <taxon>Pseudomonadota</taxon>
        <taxon>Betaproteobacteria</taxon>
        <taxon>Burkholderiales</taxon>
        <taxon>Sphaerotilaceae</taxon>
        <taxon>Ideonella</taxon>
    </lineage>
</organism>
<dbReference type="Gene3D" id="2.102.10.10">
    <property type="entry name" value="Rieske [2Fe-2S] iron-sulphur domain"/>
    <property type="match status" value="1"/>
</dbReference>
<dbReference type="PROSITE" id="PS51296">
    <property type="entry name" value="RIESKE"/>
    <property type="match status" value="1"/>
</dbReference>
<keyword evidence="7" id="KW-1185">Reference proteome</keyword>
<proteinExistence type="predicted"/>
<evidence type="ECO:0000256" key="1">
    <source>
        <dbReference type="ARBA" id="ARBA00022714"/>
    </source>
</evidence>
<sequence>MPEPTRPALILEPQPLCAASDLAERGLAQVFDVQLWRQPARAFAMRFDGKVVGYLNRCAHVPTEMDWQAGQFLDQDKRWIICAIHGAAYEPANGVCVGGPCRGKRLHPVKMHEVDGQVFWSPDNDIQPVAPA</sequence>